<dbReference type="InterPro" id="IPR046357">
    <property type="entry name" value="PPIase_dom_sf"/>
</dbReference>
<evidence type="ECO:0000313" key="7">
    <source>
        <dbReference type="Proteomes" id="UP001230156"/>
    </source>
</evidence>
<keyword evidence="7" id="KW-1185">Reference proteome</keyword>
<sequence>MTALALTGRSLNWRGKSGLPPARGPIHAFPGTLQSERLRSVLTQAQEAGIKGTIPEILCDPRLLQILSRQFKVPVPSLETCHRHYRDHLESFRKPERYLGRQIVLRCLKSDLQGRAEGWARAERLIAILFFDPKMFGDLVATYDSITDGSGSGRLGPVMRGELPCELDIALCGLRPGQIYPTPVATEQGIHVVMLDHILPGEVMHFASVHGRISATLRGELQVAAARRHLARLAERYTAAAAE</sequence>
<evidence type="ECO:0000256" key="2">
    <source>
        <dbReference type="ARBA" id="ARBA00030642"/>
    </source>
</evidence>
<feature type="domain" description="PpiC" evidence="5">
    <location>
        <begin position="95"/>
        <end position="197"/>
    </location>
</feature>
<evidence type="ECO:0000256" key="3">
    <source>
        <dbReference type="ARBA" id="ARBA00031484"/>
    </source>
</evidence>
<gene>
    <name evidence="6" type="ORF">Q8A70_23295</name>
</gene>
<comment type="caution">
    <text evidence="6">The sequence shown here is derived from an EMBL/GenBank/DDBJ whole genome shotgun (WGS) entry which is preliminary data.</text>
</comment>
<reference evidence="7" key="1">
    <citation type="submission" date="2023-08" db="EMBL/GenBank/DDBJ databases">
        <title>Rhodospirillaceae gen. nov., a novel taxon isolated from the Yangtze River Yuezi River estuary sludge.</title>
        <authorList>
            <person name="Ruan L."/>
        </authorList>
    </citation>
    <scope>NUCLEOTIDE SEQUENCE [LARGE SCALE GENOMIC DNA]</scope>
    <source>
        <strain evidence="7">R-7</strain>
    </source>
</reference>
<evidence type="ECO:0000256" key="1">
    <source>
        <dbReference type="ARBA" id="ARBA00018370"/>
    </source>
</evidence>
<proteinExistence type="predicted"/>
<dbReference type="SUPFAM" id="SSF54534">
    <property type="entry name" value="FKBP-like"/>
    <property type="match status" value="1"/>
</dbReference>
<name>A0ABU0YSE8_9PROT</name>
<dbReference type="InterPro" id="IPR000297">
    <property type="entry name" value="PPIase_PpiC"/>
</dbReference>
<dbReference type="Pfam" id="PF00639">
    <property type="entry name" value="Rotamase"/>
    <property type="match status" value="1"/>
</dbReference>
<protein>
    <recommendedName>
        <fullName evidence="1">Parvulin-like PPIase</fullName>
    </recommendedName>
    <alternativeName>
        <fullName evidence="2">Peptidyl-prolyl cis-trans isomerase plp</fullName>
    </alternativeName>
    <alternativeName>
        <fullName evidence="3">Rotamase plp</fullName>
    </alternativeName>
</protein>
<keyword evidence="4" id="KW-0697">Rotamase</keyword>
<organism evidence="6 7">
    <name type="scientific">Dongia sedimenti</name>
    <dbReference type="NCBI Taxonomy" id="3064282"/>
    <lineage>
        <taxon>Bacteria</taxon>
        <taxon>Pseudomonadati</taxon>
        <taxon>Pseudomonadota</taxon>
        <taxon>Alphaproteobacteria</taxon>
        <taxon>Rhodospirillales</taxon>
        <taxon>Dongiaceae</taxon>
        <taxon>Dongia</taxon>
    </lineage>
</organism>
<accession>A0ABU0YSE8</accession>
<evidence type="ECO:0000256" key="4">
    <source>
        <dbReference type="PROSITE-ProRule" id="PRU00278"/>
    </source>
</evidence>
<dbReference type="Proteomes" id="UP001230156">
    <property type="component" value="Unassembled WGS sequence"/>
</dbReference>
<dbReference type="GO" id="GO:0003755">
    <property type="term" value="F:peptidyl-prolyl cis-trans isomerase activity"/>
    <property type="evidence" value="ECO:0007669"/>
    <property type="project" value="UniProtKB-EC"/>
</dbReference>
<dbReference type="Gene3D" id="3.10.50.40">
    <property type="match status" value="1"/>
</dbReference>
<keyword evidence="4 6" id="KW-0413">Isomerase</keyword>
<evidence type="ECO:0000313" key="6">
    <source>
        <dbReference type="EMBL" id="MDQ7250634.1"/>
    </source>
</evidence>
<dbReference type="RefSeq" id="WP_379960160.1">
    <property type="nucleotide sequence ID" value="NZ_JAUYVI010000007.1"/>
</dbReference>
<dbReference type="EMBL" id="JAUYVI010000007">
    <property type="protein sequence ID" value="MDQ7250634.1"/>
    <property type="molecule type" value="Genomic_DNA"/>
</dbReference>
<dbReference type="PROSITE" id="PS50198">
    <property type="entry name" value="PPIC_PPIASE_2"/>
    <property type="match status" value="1"/>
</dbReference>
<evidence type="ECO:0000259" key="5">
    <source>
        <dbReference type="PROSITE" id="PS50198"/>
    </source>
</evidence>